<evidence type="ECO:0000313" key="2">
    <source>
        <dbReference type="EMBL" id="GIF04641.1"/>
    </source>
</evidence>
<evidence type="ECO:0000313" key="3">
    <source>
        <dbReference type="Proteomes" id="UP000629619"/>
    </source>
</evidence>
<feature type="region of interest" description="Disordered" evidence="1">
    <location>
        <begin position="23"/>
        <end position="46"/>
    </location>
</feature>
<reference evidence="2" key="1">
    <citation type="submission" date="2021-01" db="EMBL/GenBank/DDBJ databases">
        <title>Whole genome shotgun sequence of Actinoplanes siamensis NBRC 109076.</title>
        <authorList>
            <person name="Komaki H."/>
            <person name="Tamura T."/>
        </authorList>
    </citation>
    <scope>NUCLEOTIDE SEQUENCE</scope>
    <source>
        <strain evidence="2">NBRC 109076</strain>
    </source>
</reference>
<dbReference type="Proteomes" id="UP000629619">
    <property type="component" value="Unassembled WGS sequence"/>
</dbReference>
<dbReference type="EMBL" id="BOMW01000020">
    <property type="protein sequence ID" value="GIF04641.1"/>
    <property type="molecule type" value="Genomic_DNA"/>
</dbReference>
<dbReference type="RefSeq" id="WP_239102594.1">
    <property type="nucleotide sequence ID" value="NZ_BOMW01000020.1"/>
</dbReference>
<dbReference type="AlphaFoldDB" id="A0A919TIR0"/>
<accession>A0A919TIR0</accession>
<dbReference type="PROSITE" id="PS51257">
    <property type="entry name" value="PROKAR_LIPOPROTEIN"/>
    <property type="match status" value="1"/>
</dbReference>
<proteinExistence type="predicted"/>
<evidence type="ECO:0000256" key="1">
    <source>
        <dbReference type="SAM" id="MobiDB-lite"/>
    </source>
</evidence>
<keyword evidence="3" id="KW-1185">Reference proteome</keyword>
<sequence length="180" mass="19196">MIARPVMVGLTATFVLLTTGCGSEKPADSPIRQPSPTRSVAASPESAGESAALAAYRGMWASFVEAATTSDPEFAGLREHAAGQALRLITSSLYTDHDQKRVTKGDLTLNPKVTLMKPPDAPTEVTIVDCVDSTKWLKYKVNGGLADDEPGGRHRNTATVKNTNGTWRVESFTLEESGTC</sequence>
<name>A0A919TIR0_9ACTN</name>
<organism evidence="2 3">
    <name type="scientific">Actinoplanes siamensis</name>
    <dbReference type="NCBI Taxonomy" id="1223317"/>
    <lineage>
        <taxon>Bacteria</taxon>
        <taxon>Bacillati</taxon>
        <taxon>Actinomycetota</taxon>
        <taxon>Actinomycetes</taxon>
        <taxon>Micromonosporales</taxon>
        <taxon>Micromonosporaceae</taxon>
        <taxon>Actinoplanes</taxon>
    </lineage>
</organism>
<evidence type="ECO:0008006" key="4">
    <source>
        <dbReference type="Google" id="ProtNLM"/>
    </source>
</evidence>
<comment type="caution">
    <text evidence="2">The sequence shown here is derived from an EMBL/GenBank/DDBJ whole genome shotgun (WGS) entry which is preliminary data.</text>
</comment>
<protein>
    <recommendedName>
        <fullName evidence="4">Secreted protein/lipoprotein</fullName>
    </recommendedName>
</protein>
<gene>
    <name evidence="2" type="ORF">Asi03nite_21790</name>
</gene>